<keyword evidence="6" id="KW-0598">Phosphotransferase system</keyword>
<dbReference type="PROSITE" id="PS01035">
    <property type="entry name" value="PTS_EIIB_TYPE_1_CYS"/>
    <property type="match status" value="1"/>
</dbReference>
<feature type="transmembrane region" description="Helical" evidence="12">
    <location>
        <begin position="331"/>
        <end position="354"/>
    </location>
</feature>
<evidence type="ECO:0000256" key="1">
    <source>
        <dbReference type="ARBA" id="ARBA00004651"/>
    </source>
</evidence>
<dbReference type="RefSeq" id="WP_016340885.1">
    <property type="nucleotide sequence ID" value="NC_021284.1"/>
</dbReference>
<reference evidence="15 16" key="1">
    <citation type="journal article" date="2013" name="Genome Biol. Evol.">
        <title>Complete genomes of two dipteran-associated spiroplasmas provided insights into the origin, dynamics, and impacts of viral invasion in spiroplasma.</title>
        <authorList>
            <person name="Ku C."/>
            <person name="Lo W.S."/>
            <person name="Chen L.L."/>
            <person name="Kuo C.H."/>
        </authorList>
    </citation>
    <scope>NUCLEOTIDE SEQUENCE [LARGE SCALE GENOMIC DNA]</scope>
    <source>
        <strain evidence="15">EA-1</strain>
    </source>
</reference>
<feature type="transmembrane region" description="Helical" evidence="12">
    <location>
        <begin position="188"/>
        <end position="209"/>
    </location>
</feature>
<dbReference type="eggNOG" id="COG1263">
    <property type="taxonomic scope" value="Bacteria"/>
</dbReference>
<dbReference type="AlphaFoldDB" id="R4ULY8"/>
<comment type="subcellular location">
    <subcellularLocation>
        <location evidence="1">Cell membrane</location>
        <topology evidence="1">Multi-pass membrane protein</topology>
    </subcellularLocation>
</comment>
<dbReference type="eggNOG" id="COG1264">
    <property type="taxonomic scope" value="Bacteria"/>
</dbReference>
<dbReference type="Proteomes" id="UP000013963">
    <property type="component" value="Chromosome"/>
</dbReference>
<feature type="transmembrane region" description="Helical" evidence="12">
    <location>
        <begin position="397"/>
        <end position="421"/>
    </location>
</feature>
<keyword evidence="10 12" id="KW-0472">Membrane</keyword>
<evidence type="ECO:0000259" key="13">
    <source>
        <dbReference type="PROSITE" id="PS51098"/>
    </source>
</evidence>
<dbReference type="SUPFAM" id="SSF55604">
    <property type="entry name" value="Glucose permease domain IIB"/>
    <property type="match status" value="1"/>
</dbReference>
<evidence type="ECO:0000256" key="7">
    <source>
        <dbReference type="ARBA" id="ARBA00022692"/>
    </source>
</evidence>
<dbReference type="Pfam" id="PF00367">
    <property type="entry name" value="PTS_EIIB"/>
    <property type="match status" value="1"/>
</dbReference>
<dbReference type="PROSITE" id="PS51103">
    <property type="entry name" value="PTS_EIIC_TYPE_1"/>
    <property type="match status" value="1"/>
</dbReference>
<protein>
    <submittedName>
        <fullName evidence="15">PTS system N-acetylglucosamine-specific IIC component</fullName>
    </submittedName>
</protein>
<evidence type="ECO:0000256" key="4">
    <source>
        <dbReference type="ARBA" id="ARBA00022597"/>
    </source>
</evidence>
<dbReference type="PATRIC" id="fig|1276229.3.peg.646"/>
<dbReference type="GO" id="GO:0005886">
    <property type="term" value="C:plasma membrane"/>
    <property type="evidence" value="ECO:0007669"/>
    <property type="project" value="UniProtKB-SubCell"/>
</dbReference>
<dbReference type="GO" id="GO:0090563">
    <property type="term" value="F:protein-phosphocysteine-sugar phosphotransferase activity"/>
    <property type="evidence" value="ECO:0007669"/>
    <property type="project" value="TreeGrafter"/>
</dbReference>
<organism evidence="15 16">
    <name type="scientific">Spiroplasma syrphidicola EA-1</name>
    <dbReference type="NCBI Taxonomy" id="1276229"/>
    <lineage>
        <taxon>Bacteria</taxon>
        <taxon>Bacillati</taxon>
        <taxon>Mycoplasmatota</taxon>
        <taxon>Mollicutes</taxon>
        <taxon>Entomoplasmatales</taxon>
        <taxon>Spiroplasmataceae</taxon>
        <taxon>Spiroplasma</taxon>
    </lineage>
</organism>
<feature type="transmembrane region" description="Helical" evidence="12">
    <location>
        <begin position="229"/>
        <end position="252"/>
    </location>
</feature>
<keyword evidence="4" id="KW-0762">Sugar transport</keyword>
<keyword evidence="16" id="KW-1185">Reference proteome</keyword>
<feature type="transmembrane region" description="Helical" evidence="12">
    <location>
        <begin position="467"/>
        <end position="486"/>
    </location>
</feature>
<feature type="domain" description="PTS EIIC type-1" evidence="14">
    <location>
        <begin position="28"/>
        <end position="498"/>
    </location>
</feature>
<dbReference type="Pfam" id="PF02378">
    <property type="entry name" value="PTS_EIIC"/>
    <property type="match status" value="1"/>
</dbReference>
<keyword evidence="7 12" id="KW-0812">Transmembrane</keyword>
<sequence>MTELLLNKKEKPAAKKPRANSSVKNFFHHTGVSLQRLGKSLMFPIAVLPIAALMNRIGSLMSDPTIGIVENSAVWWIGQFIMAPGAAVFNNIAIIFAIGVAFGLAKDFRGEAALCGGIAYFILALMTQEGMIASLFYNNVLTYDGFKNATNHADELISWNFSQLLYVPKPFQDPRAGANPGDLINSGIYVLNTGVIGGITCGALVAYFYNRFKDIQLPQALAFFGGRRFVPMITVVTTFGLAFIFAAIWPWIQYALIIIGQGISSSTASAAGGAWVYAFINRLLQPFGAHHIINTFLWFQLPIEGSLLPGISEVPGAINLGDGRWIVFGDITAFNAGVIGSGIFQAGFFPTFFGGIPATGLAMIMIADKNKRRETATFIAGTALVAFLTGIDEPLVFIWIFLSPLLLFIHAFLTACFAALVVGMGIRLGFGFSAGLIDYLISVPKSWTMSLQNASSGAKTLANPLWIFPISAVMGVIYYFVWYYVIKKMNIPTPGRTIGTSKTEDNLPTNLGAENVEDLKVIAKANQGKHNKRANLKEKYDNMAREIVHLVGKDNFKVIENCATRLRLVVKDNKLDIDEQLKAAGVYQVIRIGQEGLQLVIGTDVEHVTDRIREIVKL</sequence>
<dbReference type="STRING" id="1276229.SSYRP_v1c06510"/>
<keyword evidence="9 12" id="KW-1133">Transmembrane helix</keyword>
<dbReference type="GO" id="GO:0016301">
    <property type="term" value="F:kinase activity"/>
    <property type="evidence" value="ECO:0007669"/>
    <property type="project" value="UniProtKB-KW"/>
</dbReference>
<evidence type="ECO:0000313" key="15">
    <source>
        <dbReference type="EMBL" id="AGM26241.1"/>
    </source>
</evidence>
<dbReference type="InterPro" id="IPR001996">
    <property type="entry name" value="PTS_IIB_1"/>
</dbReference>
<dbReference type="GO" id="GO:0008982">
    <property type="term" value="F:protein-N(PI)-phosphohistidine-sugar phosphotransferase activity"/>
    <property type="evidence" value="ECO:0007669"/>
    <property type="project" value="InterPro"/>
</dbReference>
<dbReference type="GO" id="GO:0015764">
    <property type="term" value="P:N-acetylglucosamine transport"/>
    <property type="evidence" value="ECO:0007669"/>
    <property type="project" value="TreeGrafter"/>
</dbReference>
<dbReference type="EMBL" id="CP005078">
    <property type="protein sequence ID" value="AGM26241.1"/>
    <property type="molecule type" value="Genomic_DNA"/>
</dbReference>
<evidence type="ECO:0000313" key="16">
    <source>
        <dbReference type="Proteomes" id="UP000013963"/>
    </source>
</evidence>
<keyword evidence="5" id="KW-0808">Transferase</keyword>
<feature type="transmembrane region" description="Helical" evidence="12">
    <location>
        <begin position="81"/>
        <end position="105"/>
    </location>
</feature>
<feature type="transmembrane region" description="Helical" evidence="12">
    <location>
        <begin position="117"/>
        <end position="137"/>
    </location>
</feature>
<evidence type="ECO:0000256" key="9">
    <source>
        <dbReference type="ARBA" id="ARBA00022989"/>
    </source>
</evidence>
<dbReference type="GO" id="GO:0009401">
    <property type="term" value="P:phosphoenolpyruvate-dependent sugar phosphotransferase system"/>
    <property type="evidence" value="ECO:0007669"/>
    <property type="project" value="UniProtKB-KW"/>
</dbReference>
<name>R4ULY8_9MOLU</name>
<keyword evidence="3" id="KW-1003">Cell membrane</keyword>
<dbReference type="Gene3D" id="3.30.1360.60">
    <property type="entry name" value="Glucose permease domain IIB"/>
    <property type="match status" value="1"/>
</dbReference>
<dbReference type="KEGG" id="ssyr:SSYRP_v1c06510"/>
<dbReference type="InterPro" id="IPR003352">
    <property type="entry name" value="PTS_EIIC"/>
</dbReference>
<evidence type="ECO:0000256" key="6">
    <source>
        <dbReference type="ARBA" id="ARBA00022683"/>
    </source>
</evidence>
<evidence type="ECO:0000256" key="10">
    <source>
        <dbReference type="ARBA" id="ARBA00023136"/>
    </source>
</evidence>
<feature type="transmembrane region" description="Helical" evidence="12">
    <location>
        <begin position="375"/>
        <end position="391"/>
    </location>
</feature>
<dbReference type="PROSITE" id="PS51098">
    <property type="entry name" value="PTS_EIIB_TYPE_1"/>
    <property type="match status" value="1"/>
</dbReference>
<dbReference type="InterPro" id="IPR013013">
    <property type="entry name" value="PTS_EIIC_1"/>
</dbReference>
<dbReference type="PANTHER" id="PTHR30009:SF4">
    <property type="entry name" value="PTS SYSTEM N-ACETYLGLUCOSAMINE-SPECIFIC EIICBA COMPONENT"/>
    <property type="match status" value="1"/>
</dbReference>
<gene>
    <name evidence="15" type="primary">nagEC</name>
    <name evidence="15" type="ORF">SSYRP_v1c06510</name>
</gene>
<keyword evidence="2" id="KW-0813">Transport</keyword>
<dbReference type="InterPro" id="IPR050429">
    <property type="entry name" value="PTS_Glucose_EIICBA"/>
</dbReference>
<dbReference type="InterPro" id="IPR018113">
    <property type="entry name" value="PTrfase_EIIB_Cys"/>
</dbReference>
<evidence type="ECO:0000259" key="14">
    <source>
        <dbReference type="PROSITE" id="PS51103"/>
    </source>
</evidence>
<feature type="active site" description="Phosphocysteine intermediate; for EIIB activity" evidence="11">
    <location>
        <position position="562"/>
    </location>
</feature>
<keyword evidence="8" id="KW-0418">Kinase</keyword>
<proteinExistence type="predicted"/>
<dbReference type="InterPro" id="IPR036878">
    <property type="entry name" value="Glu_permease_IIB"/>
</dbReference>
<evidence type="ECO:0000256" key="8">
    <source>
        <dbReference type="ARBA" id="ARBA00022777"/>
    </source>
</evidence>
<feature type="transmembrane region" description="Helical" evidence="12">
    <location>
        <begin position="258"/>
        <end position="280"/>
    </location>
</feature>
<dbReference type="OrthoDB" id="9764327at2"/>
<feature type="transmembrane region" description="Helical" evidence="12">
    <location>
        <begin position="41"/>
        <end position="61"/>
    </location>
</feature>
<dbReference type="PANTHER" id="PTHR30009">
    <property type="entry name" value="CYTOCHROME C-TYPE SYNTHESIS PROTEIN AND PTS TRANSMEMBRANE COMPONENT"/>
    <property type="match status" value="1"/>
</dbReference>
<feature type="domain" description="PTS EIIB type-1" evidence="13">
    <location>
        <begin position="540"/>
        <end position="618"/>
    </location>
</feature>
<accession>R4ULY8</accession>
<evidence type="ECO:0000256" key="3">
    <source>
        <dbReference type="ARBA" id="ARBA00022475"/>
    </source>
</evidence>
<evidence type="ECO:0000256" key="12">
    <source>
        <dbReference type="SAM" id="Phobius"/>
    </source>
</evidence>
<evidence type="ECO:0000256" key="11">
    <source>
        <dbReference type="PROSITE-ProRule" id="PRU00421"/>
    </source>
</evidence>
<dbReference type="HOGENOM" id="CLU_012312_1_0_14"/>
<evidence type="ECO:0000256" key="2">
    <source>
        <dbReference type="ARBA" id="ARBA00022448"/>
    </source>
</evidence>
<evidence type="ECO:0000256" key="5">
    <source>
        <dbReference type="ARBA" id="ARBA00022679"/>
    </source>
</evidence>